<dbReference type="AlphaFoldDB" id="A0A0R1ZT79"/>
<reference evidence="1 2" key="1">
    <citation type="journal article" date="2015" name="Genome Announc.">
        <title>Expanding the biotechnology potential of lactobacilli through comparative genomics of 213 strains and associated genera.</title>
        <authorList>
            <person name="Sun Z."/>
            <person name="Harris H.M."/>
            <person name="McCann A."/>
            <person name="Guo C."/>
            <person name="Argimon S."/>
            <person name="Zhang W."/>
            <person name="Yang X."/>
            <person name="Jeffery I.B."/>
            <person name="Cooney J.C."/>
            <person name="Kagawa T.F."/>
            <person name="Liu W."/>
            <person name="Song Y."/>
            <person name="Salvetti E."/>
            <person name="Wrobel A."/>
            <person name="Rasinkangas P."/>
            <person name="Parkhill J."/>
            <person name="Rea M.C."/>
            <person name="O'Sullivan O."/>
            <person name="Ritari J."/>
            <person name="Douillard F.P."/>
            <person name="Paul Ross R."/>
            <person name="Yang R."/>
            <person name="Briner A.E."/>
            <person name="Felis G.E."/>
            <person name="de Vos W.M."/>
            <person name="Barrangou R."/>
            <person name="Klaenhammer T.R."/>
            <person name="Caufield P.W."/>
            <person name="Cui Y."/>
            <person name="Zhang H."/>
            <person name="O'Toole P.W."/>
        </authorList>
    </citation>
    <scope>NUCLEOTIDE SEQUENCE [LARGE SCALE GENOMIC DNA]</scope>
    <source>
        <strain evidence="1 2">DSM 20505</strain>
    </source>
</reference>
<dbReference type="PATRIC" id="fig|1291052.5.peg.1896"/>
<dbReference type="RefSeq" id="WP_054680316.1">
    <property type="nucleotide sequence ID" value="NZ_AYYO01000040.1"/>
</dbReference>
<evidence type="ECO:0000313" key="2">
    <source>
        <dbReference type="Proteomes" id="UP000051679"/>
    </source>
</evidence>
<keyword evidence="2" id="KW-1185">Reference proteome</keyword>
<gene>
    <name evidence="1" type="ORF">FC18_GL001836</name>
</gene>
<dbReference type="OrthoDB" id="2253662at2"/>
<organism evidence="1 2">
    <name type="scientific">Lacticaseibacillus sharpeae JCM 1186 = DSM 20505</name>
    <dbReference type="NCBI Taxonomy" id="1291052"/>
    <lineage>
        <taxon>Bacteria</taxon>
        <taxon>Bacillati</taxon>
        <taxon>Bacillota</taxon>
        <taxon>Bacilli</taxon>
        <taxon>Lactobacillales</taxon>
        <taxon>Lactobacillaceae</taxon>
        <taxon>Lacticaseibacillus</taxon>
    </lineage>
</organism>
<name>A0A0R1ZT79_9LACO</name>
<dbReference type="Proteomes" id="UP000051679">
    <property type="component" value="Unassembled WGS sequence"/>
</dbReference>
<sequence length="690" mass="76583">MSFYYSLRYTLDPRANTAAKDAKLLEFCKAGQIDNVTFFINSEELNAGHLTLPQSQVWLDAIAPVQKQLAAIGVTTSLNPWSTIMHSDRGPTVPAELGFDTMVDVDGKRAAIMACPADERWVDYMAASYGLFARLHPRELWLEDDFRHYNHTPLRLACFCDRHMALYAKEMGAEESRSEFVTNLLATGAPTPERNAYLTVARREMIHVAQRIEMAVHAVSPETKVALMTSFPDWHAVEGRDWPGLLDALAGTKHERIARPHLPAYNELAPNHYGRVFEQYTRTTAAYLGDNATLLPELENYMYSPFAKSKAFTQFQIETAALVGAKGILLNLFDMMGNGIVDDYGYADMLAQSKPFLSAITESRLKMSTTTGIQVLVNQNSAATLHTEFAPGGIRGGITPGAPAHTPDRVEPADLLPQETHWAELLSMFGFSTTITPWTAGTHFSGQTLAISGQFLRNLDDAGITQLLHDNRVLLDADCVQVLFDRGLTDLIHARSAAWLPVRSGHQTYMAMNGHTYAGVADPRTTLLQHIGDLLRIDYEPDAHVQIWSTAYHQDGTVVGNGISAIDGHIFILPLNTDTKYRWEAHYNNFEQELFQQLLSENGDADFLRGMPNVKLVDTPAAMLLANFGLDSYPIVRWHPGRKVHAKTATIRSRNADGYVETTVPLVQDGSDITFAVPLAGLQTMQIQLH</sequence>
<dbReference type="STRING" id="1291052.FC18_GL001836"/>
<protein>
    <submittedName>
        <fullName evidence="1">Uncharacterized protein</fullName>
    </submittedName>
</protein>
<proteinExistence type="predicted"/>
<accession>A0A0R1ZT79</accession>
<comment type="caution">
    <text evidence="1">The sequence shown here is derived from an EMBL/GenBank/DDBJ whole genome shotgun (WGS) entry which is preliminary data.</text>
</comment>
<evidence type="ECO:0000313" key="1">
    <source>
        <dbReference type="EMBL" id="KRM54934.1"/>
    </source>
</evidence>
<dbReference type="EMBL" id="AYYO01000040">
    <property type="protein sequence ID" value="KRM54934.1"/>
    <property type="molecule type" value="Genomic_DNA"/>
</dbReference>